<comment type="caution">
    <text evidence="2">The sequence shown here is derived from an EMBL/GenBank/DDBJ whole genome shotgun (WGS) entry which is preliminary data.</text>
</comment>
<feature type="binding site" evidence="1">
    <location>
        <position position="60"/>
    </location>
    <ligand>
        <name>Zn(2+)</name>
        <dbReference type="ChEBI" id="CHEBI:29105"/>
        <label>2</label>
    </ligand>
</feature>
<dbReference type="RefSeq" id="WP_120114724.1">
    <property type="nucleotide sequence ID" value="NZ_QYTW02000002.1"/>
</dbReference>
<dbReference type="OrthoDB" id="9785420at2"/>
<organism evidence="2 3">
    <name type="scientific">Siminovitchia terrae</name>
    <name type="common">Bacillus terrae</name>
    <dbReference type="NCBI Taxonomy" id="1914933"/>
    <lineage>
        <taxon>Bacteria</taxon>
        <taxon>Bacillati</taxon>
        <taxon>Bacillota</taxon>
        <taxon>Bacilli</taxon>
        <taxon>Bacillales</taxon>
        <taxon>Bacillaceae</taxon>
        <taxon>Siminovitchia</taxon>
    </lineage>
</organism>
<dbReference type="Pfam" id="PF04951">
    <property type="entry name" value="Peptidase_M55"/>
    <property type="match status" value="1"/>
</dbReference>
<gene>
    <name evidence="2" type="ORF">D5F11_003305</name>
</gene>
<dbReference type="InterPro" id="IPR036177">
    <property type="entry name" value="Peptidase_M55_sf"/>
</dbReference>
<dbReference type="Gene3D" id="3.30.1360.130">
    <property type="entry name" value="Dipeptide transport protein"/>
    <property type="match status" value="1"/>
</dbReference>
<dbReference type="SUPFAM" id="SSF63992">
    <property type="entry name" value="Dipeptide transport protein"/>
    <property type="match status" value="1"/>
</dbReference>
<feature type="binding site" evidence="1">
    <location>
        <position position="134"/>
    </location>
    <ligand>
        <name>Zn(2+)</name>
        <dbReference type="ChEBI" id="CHEBI:29105"/>
        <label>2</label>
    </ligand>
</feature>
<evidence type="ECO:0000313" key="3">
    <source>
        <dbReference type="Proteomes" id="UP000287296"/>
    </source>
</evidence>
<dbReference type="CDD" id="cd08663">
    <property type="entry name" value="DAP_dppA_1"/>
    <property type="match status" value="1"/>
</dbReference>
<evidence type="ECO:0000313" key="2">
    <source>
        <dbReference type="EMBL" id="RST61091.1"/>
    </source>
</evidence>
<feature type="binding site" evidence="1">
    <location>
        <position position="103"/>
    </location>
    <ligand>
        <name>Zn(2+)</name>
        <dbReference type="ChEBI" id="CHEBI:29105"/>
        <label>2</label>
    </ligand>
</feature>
<feature type="binding site" evidence="1">
    <location>
        <position position="8"/>
    </location>
    <ligand>
        <name>Zn(2+)</name>
        <dbReference type="ChEBI" id="CHEBI:29105"/>
        <label>1</label>
    </ligand>
</feature>
<proteinExistence type="predicted"/>
<sequence>MKIYIVADGEGISGVVSSEEMHPTGSRFQEFRRLMTMDVNAAIEGAFDAGASEVVVNDAHWSMINIIYEDLDPRAEIIRGSNKKLSMVEQIEGFDGALFIGLHAKVGHSHGVANETMVGPEMYEMRMNGMPVGEVEINAAIAGYFGVPVIMVSGDDCLGKEATESLGEVETAIVKKSIDRWSARCLSLEKAHQEIHTKAFQAVKRLGDFKPYTIEGPVELEIEWTSTAECKKSSLVPGSYVKSPRIVAYKSNDFLEAWRGIYACLNLGVMAFDPLYG</sequence>
<keyword evidence="1" id="KW-0479">Metal-binding</keyword>
<evidence type="ECO:0000256" key="1">
    <source>
        <dbReference type="PIRSR" id="PIRSR015853-2"/>
    </source>
</evidence>
<feature type="binding site" evidence="1">
    <location>
        <position position="10"/>
    </location>
    <ligand>
        <name>Zn(2+)</name>
        <dbReference type="ChEBI" id="CHEBI:29105"/>
        <label>1</label>
    </ligand>
</feature>
<keyword evidence="1" id="KW-0862">Zinc</keyword>
<name>A0A429XCS1_SIMTE</name>
<evidence type="ECO:0008006" key="4">
    <source>
        <dbReference type="Google" id="ProtNLM"/>
    </source>
</evidence>
<dbReference type="InterPro" id="IPR007035">
    <property type="entry name" value="Peptidase_M55"/>
</dbReference>
<dbReference type="AlphaFoldDB" id="A0A429XCS1"/>
<accession>A0A429XCS1</accession>
<dbReference type="EMBL" id="QYTW02000002">
    <property type="protein sequence ID" value="RST61091.1"/>
    <property type="molecule type" value="Genomic_DNA"/>
</dbReference>
<feature type="binding site" evidence="1">
    <location>
        <position position="8"/>
    </location>
    <ligand>
        <name>Zn(2+)</name>
        <dbReference type="ChEBI" id="CHEBI:29105"/>
        <label>2</label>
    </ligand>
</feature>
<dbReference type="GO" id="GO:0046872">
    <property type="term" value="F:metal ion binding"/>
    <property type="evidence" value="ECO:0007669"/>
    <property type="project" value="UniProtKB-KW"/>
</dbReference>
<dbReference type="PIRSF" id="PIRSF015853">
    <property type="entry name" value="Pep_DppA"/>
    <property type="match status" value="1"/>
</dbReference>
<dbReference type="Gene3D" id="3.40.50.10780">
    <property type="entry name" value="Dipeptide transport protein"/>
    <property type="match status" value="1"/>
</dbReference>
<dbReference type="InterPro" id="IPR027476">
    <property type="entry name" value="DppA_N"/>
</dbReference>
<reference evidence="2 3" key="1">
    <citation type="submission" date="2018-12" db="EMBL/GenBank/DDBJ databases">
        <authorList>
            <person name="Sun L."/>
            <person name="Chen Z."/>
        </authorList>
    </citation>
    <scope>NUCLEOTIDE SEQUENCE [LARGE SCALE GENOMIC DNA]</scope>
    <source>
        <strain evidence="2 3">LMG 29736</strain>
    </source>
</reference>
<protein>
    <recommendedName>
        <fullName evidence="4">D-aminopeptidase</fullName>
    </recommendedName>
</protein>
<dbReference type="Proteomes" id="UP000287296">
    <property type="component" value="Unassembled WGS sequence"/>
</dbReference>